<evidence type="ECO:0000259" key="3">
    <source>
        <dbReference type="Pfam" id="PF00534"/>
    </source>
</evidence>
<dbReference type="Proteomes" id="UP000199502">
    <property type="component" value="Unassembled WGS sequence"/>
</dbReference>
<dbReference type="InterPro" id="IPR001296">
    <property type="entry name" value="Glyco_trans_1"/>
</dbReference>
<dbReference type="RefSeq" id="WP_090741701.1">
    <property type="nucleotide sequence ID" value="NZ_FMVT01000004.1"/>
</dbReference>
<dbReference type="AlphaFoldDB" id="A0A1G5FG13"/>
<gene>
    <name evidence="4" type="ORF">SAMN05660710_01402</name>
</gene>
<dbReference type="Gene3D" id="3.40.50.2000">
    <property type="entry name" value="Glycogen Phosphorylase B"/>
    <property type="match status" value="1"/>
</dbReference>
<dbReference type="OrthoDB" id="503550at2"/>
<evidence type="ECO:0000313" key="4">
    <source>
        <dbReference type="EMBL" id="SCY38209.1"/>
    </source>
</evidence>
<dbReference type="STRING" id="336292.SAMN05660710_01402"/>
<keyword evidence="5" id="KW-1185">Reference proteome</keyword>
<dbReference type="PANTHER" id="PTHR12526">
    <property type="entry name" value="GLYCOSYLTRANSFERASE"/>
    <property type="match status" value="1"/>
</dbReference>
<evidence type="ECO:0000256" key="1">
    <source>
        <dbReference type="ARBA" id="ARBA00022676"/>
    </source>
</evidence>
<keyword evidence="2 4" id="KW-0808">Transferase</keyword>
<feature type="domain" description="Glycosyl transferase family 1" evidence="3">
    <location>
        <begin position="219"/>
        <end position="376"/>
    </location>
</feature>
<reference evidence="4 5" key="1">
    <citation type="submission" date="2016-10" db="EMBL/GenBank/DDBJ databases">
        <authorList>
            <person name="de Groot N.N."/>
        </authorList>
    </citation>
    <scope>NUCLEOTIDE SEQUENCE [LARGE SCALE GENOMIC DNA]</scope>
    <source>
        <strain evidence="4 5">CGMCC 1.8925</strain>
    </source>
</reference>
<protein>
    <submittedName>
        <fullName evidence="4">Glycosyltransferase involved in cell wall bisynthesis</fullName>
    </submittedName>
</protein>
<dbReference type="EMBL" id="FMVT01000004">
    <property type="protein sequence ID" value="SCY38209.1"/>
    <property type="molecule type" value="Genomic_DNA"/>
</dbReference>
<dbReference type="Pfam" id="PF00534">
    <property type="entry name" value="Glycos_transf_1"/>
    <property type="match status" value="1"/>
</dbReference>
<dbReference type="PANTHER" id="PTHR12526:SF510">
    <property type="entry name" value="D-INOSITOL 3-PHOSPHATE GLYCOSYLTRANSFERASE"/>
    <property type="match status" value="1"/>
</dbReference>
<proteinExistence type="predicted"/>
<dbReference type="GO" id="GO:0016757">
    <property type="term" value="F:glycosyltransferase activity"/>
    <property type="evidence" value="ECO:0007669"/>
    <property type="project" value="UniProtKB-KW"/>
</dbReference>
<dbReference type="SUPFAM" id="SSF53756">
    <property type="entry name" value="UDP-Glycosyltransferase/glycogen phosphorylase"/>
    <property type="match status" value="1"/>
</dbReference>
<evidence type="ECO:0000256" key="2">
    <source>
        <dbReference type="ARBA" id="ARBA00022679"/>
    </source>
</evidence>
<name>A0A1G5FG13_9RHOB</name>
<organism evidence="4 5">
    <name type="scientific">Paracoccus tibetensis</name>
    <dbReference type="NCBI Taxonomy" id="336292"/>
    <lineage>
        <taxon>Bacteria</taxon>
        <taxon>Pseudomonadati</taxon>
        <taxon>Pseudomonadota</taxon>
        <taxon>Alphaproteobacteria</taxon>
        <taxon>Rhodobacterales</taxon>
        <taxon>Paracoccaceae</taxon>
        <taxon>Paracoccus</taxon>
    </lineage>
</organism>
<sequence>MQEHDDGLLVGISAPFFRHDGQLHVERQTILGLAAWRANFGRVTAFSICHDAPAPQGWEPWPEGGPADGIALVPLPDTYRPRILLRQRRSVARQLLQLMRTHRYRTFAYGGWLGDPGEIAASTARANGLSHGVWFDRVESQVAVAEAGGPEKLGLKARLRRAIFVFHENRAVRHAQLSLLHGASVFRHFQPIAKNPHQVEDIHFTDADFIDEAALAEKQAAVATGPLQILYCGRAAPMKGPEDWIAALIQLKRRGIAFHARWLGDGEMLAQMKAAAQEGGLDETDLTFDGFVADPQRVRDAYRAAHLLLFCHKSDESPRNLIESLHSGTPLIGYRDPYSAELVAEKDAGILVPRGDVGALAQAVAALDADRDRLSQLVGRAGRSARHLTRDAVFRHRSTIIRHQLDQQREPRS</sequence>
<keyword evidence="1" id="KW-0328">Glycosyltransferase</keyword>
<accession>A0A1G5FG13</accession>
<evidence type="ECO:0000313" key="5">
    <source>
        <dbReference type="Proteomes" id="UP000199502"/>
    </source>
</evidence>